<sequence>MINDGMVLAKDSLVKEMLKTVRIEVGDEEDCMI</sequence>
<dbReference type="AlphaFoldDB" id="A0A7J9CTC4"/>
<protein>
    <submittedName>
        <fullName evidence="1">Uncharacterized protein</fullName>
    </submittedName>
</protein>
<dbReference type="Proteomes" id="UP000593579">
    <property type="component" value="Unassembled WGS sequence"/>
</dbReference>
<proteinExistence type="predicted"/>
<comment type="caution">
    <text evidence="1">The sequence shown here is derived from an EMBL/GenBank/DDBJ whole genome shotgun (WGS) entry which is preliminary data.</text>
</comment>
<accession>A0A7J9CTC4</accession>
<name>A0A7J9CTC4_GOSGO</name>
<dbReference type="EMBL" id="JABEZY010000013">
    <property type="protein sequence ID" value="MBA0751692.1"/>
    <property type="molecule type" value="Genomic_DNA"/>
</dbReference>
<reference evidence="1 2" key="1">
    <citation type="journal article" date="2019" name="Genome Biol. Evol.">
        <title>Insights into the evolution of the New World diploid cottons (Gossypium, subgenus Houzingenia) based on genome sequencing.</title>
        <authorList>
            <person name="Grover C.E."/>
            <person name="Arick M.A. 2nd"/>
            <person name="Thrash A."/>
            <person name="Conover J.L."/>
            <person name="Sanders W.S."/>
            <person name="Peterson D.G."/>
            <person name="Frelichowski J.E."/>
            <person name="Scheffler J.A."/>
            <person name="Scheffler B.E."/>
            <person name="Wendel J.F."/>
        </authorList>
    </citation>
    <scope>NUCLEOTIDE SEQUENCE [LARGE SCALE GENOMIC DNA]</scope>
    <source>
        <strain evidence="1">5</strain>
        <tissue evidence="1">Leaf</tissue>
    </source>
</reference>
<evidence type="ECO:0000313" key="1">
    <source>
        <dbReference type="EMBL" id="MBA0751692.1"/>
    </source>
</evidence>
<keyword evidence="2" id="KW-1185">Reference proteome</keyword>
<gene>
    <name evidence="1" type="ORF">Gogos_000598</name>
</gene>
<dbReference type="OrthoDB" id="4348522at2759"/>
<evidence type="ECO:0000313" key="2">
    <source>
        <dbReference type="Proteomes" id="UP000593579"/>
    </source>
</evidence>
<organism evidence="1 2">
    <name type="scientific">Gossypium gossypioides</name>
    <name type="common">Mexican cotton</name>
    <name type="synonym">Selera gossypioides</name>
    <dbReference type="NCBI Taxonomy" id="34282"/>
    <lineage>
        <taxon>Eukaryota</taxon>
        <taxon>Viridiplantae</taxon>
        <taxon>Streptophyta</taxon>
        <taxon>Embryophyta</taxon>
        <taxon>Tracheophyta</taxon>
        <taxon>Spermatophyta</taxon>
        <taxon>Magnoliopsida</taxon>
        <taxon>eudicotyledons</taxon>
        <taxon>Gunneridae</taxon>
        <taxon>Pentapetalae</taxon>
        <taxon>rosids</taxon>
        <taxon>malvids</taxon>
        <taxon>Malvales</taxon>
        <taxon>Malvaceae</taxon>
        <taxon>Malvoideae</taxon>
        <taxon>Gossypium</taxon>
    </lineage>
</organism>